<keyword evidence="3" id="KW-1185">Reference proteome</keyword>
<organism evidence="2 3">
    <name type="scientific">Apis cerana cerana</name>
    <name type="common">Oriental honeybee</name>
    <dbReference type="NCBI Taxonomy" id="94128"/>
    <lineage>
        <taxon>Eukaryota</taxon>
        <taxon>Metazoa</taxon>
        <taxon>Ecdysozoa</taxon>
        <taxon>Arthropoda</taxon>
        <taxon>Hexapoda</taxon>
        <taxon>Insecta</taxon>
        <taxon>Pterygota</taxon>
        <taxon>Neoptera</taxon>
        <taxon>Endopterygota</taxon>
        <taxon>Hymenoptera</taxon>
        <taxon>Apocrita</taxon>
        <taxon>Aculeata</taxon>
        <taxon>Apoidea</taxon>
        <taxon>Anthophila</taxon>
        <taxon>Apidae</taxon>
        <taxon>Apis</taxon>
    </lineage>
</organism>
<protein>
    <submittedName>
        <fullName evidence="2">Uncharacterized protein</fullName>
    </submittedName>
</protein>
<dbReference type="Proteomes" id="UP000242457">
    <property type="component" value="Unassembled WGS sequence"/>
</dbReference>
<sequence>MASIEKHEAKRNGGVLCASQLDKKSGEHYVIHAFHRWRLTCPGLFYWTYNDFLCIQIDYLVQRWFYLCAIPTCSCFNLVMVLRVSFQDNVQLYTMRLILKTIETIVLRKFYPNFYPNSLNFYLFGSLKESGVGIIMCEVSKGSGKN</sequence>
<reference evidence="2 3" key="1">
    <citation type="submission" date="2014-07" db="EMBL/GenBank/DDBJ databases">
        <title>Genomic and transcriptomic analysis on Apis cerana provide comprehensive insights into honey bee biology.</title>
        <authorList>
            <person name="Diao Q."/>
            <person name="Sun L."/>
            <person name="Zheng H."/>
            <person name="Zheng H."/>
            <person name="Xu S."/>
            <person name="Wang S."/>
            <person name="Zeng Z."/>
            <person name="Hu F."/>
            <person name="Su S."/>
            <person name="Wu J."/>
        </authorList>
    </citation>
    <scope>NUCLEOTIDE SEQUENCE [LARGE SCALE GENOMIC DNA]</scope>
    <source>
        <tissue evidence="2">Pupae without intestine</tissue>
    </source>
</reference>
<keyword evidence="1" id="KW-0472">Membrane</keyword>
<evidence type="ECO:0000313" key="2">
    <source>
        <dbReference type="EMBL" id="PBC32097.1"/>
    </source>
</evidence>
<evidence type="ECO:0000313" key="3">
    <source>
        <dbReference type="Proteomes" id="UP000242457"/>
    </source>
</evidence>
<dbReference type="EMBL" id="KZ288222">
    <property type="protein sequence ID" value="PBC32097.1"/>
    <property type="molecule type" value="Genomic_DNA"/>
</dbReference>
<evidence type="ECO:0000256" key="1">
    <source>
        <dbReference type="SAM" id="Phobius"/>
    </source>
</evidence>
<proteinExistence type="predicted"/>
<gene>
    <name evidence="2" type="ORF">APICC_02105</name>
</gene>
<dbReference type="AlphaFoldDB" id="A0A2A3EK49"/>
<name>A0A2A3EK49_APICC</name>
<feature type="transmembrane region" description="Helical" evidence="1">
    <location>
        <begin position="64"/>
        <end position="86"/>
    </location>
</feature>
<accession>A0A2A3EK49</accession>
<keyword evidence="1" id="KW-0812">Transmembrane</keyword>
<keyword evidence="1" id="KW-1133">Transmembrane helix</keyword>